<gene>
    <name evidence="9" type="ORF">BDV98DRAFT_537327</name>
</gene>
<dbReference type="OrthoDB" id="418242at2759"/>
<feature type="region of interest" description="Disordered" evidence="7">
    <location>
        <begin position="241"/>
        <end position="326"/>
    </location>
</feature>
<dbReference type="GO" id="GO:0010468">
    <property type="term" value="P:regulation of gene expression"/>
    <property type="evidence" value="ECO:0007669"/>
    <property type="project" value="InterPro"/>
</dbReference>
<proteinExistence type="inferred from homology"/>
<feature type="region of interest" description="Disordered" evidence="7">
    <location>
        <begin position="1"/>
        <end position="40"/>
    </location>
</feature>
<dbReference type="InterPro" id="IPR011989">
    <property type="entry name" value="ARM-like"/>
</dbReference>
<evidence type="ECO:0000256" key="3">
    <source>
        <dbReference type="ARBA" id="ARBA00022737"/>
    </source>
</evidence>
<dbReference type="GO" id="GO:0071169">
    <property type="term" value="P:establishment of protein localization to chromatin"/>
    <property type="evidence" value="ECO:0007669"/>
    <property type="project" value="TreeGrafter"/>
</dbReference>
<dbReference type="Proteomes" id="UP000305067">
    <property type="component" value="Unassembled WGS sequence"/>
</dbReference>
<dbReference type="EMBL" id="ML178875">
    <property type="protein sequence ID" value="TFK95742.1"/>
    <property type="molecule type" value="Genomic_DNA"/>
</dbReference>
<dbReference type="GO" id="GO:0140588">
    <property type="term" value="P:chromatin looping"/>
    <property type="evidence" value="ECO:0007669"/>
    <property type="project" value="InterPro"/>
</dbReference>
<accession>A0A5C3Q176</accession>
<comment type="subcellular location">
    <subcellularLocation>
        <location evidence="1 6">Nucleus</location>
    </subcellularLocation>
</comment>
<dbReference type="GO" id="GO:0061775">
    <property type="term" value="F:cohesin loader activity"/>
    <property type="evidence" value="ECO:0007669"/>
    <property type="project" value="InterPro"/>
</dbReference>
<evidence type="ECO:0000256" key="7">
    <source>
        <dbReference type="SAM" id="MobiDB-lite"/>
    </source>
</evidence>
<evidence type="ECO:0000256" key="2">
    <source>
        <dbReference type="ARBA" id="ARBA00009252"/>
    </source>
</evidence>
<dbReference type="Gene3D" id="1.25.10.10">
    <property type="entry name" value="Leucine-rich Repeat Variant"/>
    <property type="match status" value="1"/>
</dbReference>
<feature type="domain" description="Sister chromatid cohesion C-terminal" evidence="8">
    <location>
        <begin position="1633"/>
        <end position="1816"/>
    </location>
</feature>
<dbReference type="Pfam" id="PF12765">
    <property type="entry name" value="Cohesin_HEAT"/>
    <property type="match status" value="1"/>
</dbReference>
<organism evidence="9 10">
    <name type="scientific">Pterulicium gracile</name>
    <dbReference type="NCBI Taxonomy" id="1884261"/>
    <lineage>
        <taxon>Eukaryota</taxon>
        <taxon>Fungi</taxon>
        <taxon>Dikarya</taxon>
        <taxon>Basidiomycota</taxon>
        <taxon>Agaricomycotina</taxon>
        <taxon>Agaricomycetes</taxon>
        <taxon>Agaricomycetidae</taxon>
        <taxon>Agaricales</taxon>
        <taxon>Pleurotineae</taxon>
        <taxon>Pterulaceae</taxon>
        <taxon>Pterulicium</taxon>
    </lineage>
</organism>
<dbReference type="CDD" id="cd23958">
    <property type="entry name" value="SCC2"/>
    <property type="match status" value="1"/>
</dbReference>
<evidence type="ECO:0000313" key="10">
    <source>
        <dbReference type="Proteomes" id="UP000305067"/>
    </source>
</evidence>
<dbReference type="GO" id="GO:0034087">
    <property type="term" value="P:establishment of mitotic sister chromatid cohesion"/>
    <property type="evidence" value="ECO:0007669"/>
    <property type="project" value="TreeGrafter"/>
</dbReference>
<feature type="compositionally biased region" description="Low complexity" evidence="7">
    <location>
        <begin position="252"/>
        <end position="270"/>
    </location>
</feature>
<dbReference type="InterPro" id="IPR033031">
    <property type="entry name" value="Scc2/Nipped-B"/>
</dbReference>
<dbReference type="PANTHER" id="PTHR21704:SF18">
    <property type="entry name" value="NIPPED-B-LIKE PROTEIN"/>
    <property type="match status" value="1"/>
</dbReference>
<keyword evidence="5 6" id="KW-0131">Cell cycle</keyword>
<keyword evidence="3 6" id="KW-0677">Repeat</keyword>
<reference evidence="9 10" key="1">
    <citation type="journal article" date="2019" name="Nat. Ecol. Evol.">
        <title>Megaphylogeny resolves global patterns of mushroom evolution.</title>
        <authorList>
            <person name="Varga T."/>
            <person name="Krizsan K."/>
            <person name="Foldi C."/>
            <person name="Dima B."/>
            <person name="Sanchez-Garcia M."/>
            <person name="Sanchez-Ramirez S."/>
            <person name="Szollosi G.J."/>
            <person name="Szarkandi J.G."/>
            <person name="Papp V."/>
            <person name="Albert L."/>
            <person name="Andreopoulos W."/>
            <person name="Angelini C."/>
            <person name="Antonin V."/>
            <person name="Barry K.W."/>
            <person name="Bougher N.L."/>
            <person name="Buchanan P."/>
            <person name="Buyck B."/>
            <person name="Bense V."/>
            <person name="Catcheside P."/>
            <person name="Chovatia M."/>
            <person name="Cooper J."/>
            <person name="Damon W."/>
            <person name="Desjardin D."/>
            <person name="Finy P."/>
            <person name="Geml J."/>
            <person name="Haridas S."/>
            <person name="Hughes K."/>
            <person name="Justo A."/>
            <person name="Karasinski D."/>
            <person name="Kautmanova I."/>
            <person name="Kiss B."/>
            <person name="Kocsube S."/>
            <person name="Kotiranta H."/>
            <person name="LaButti K.M."/>
            <person name="Lechner B.E."/>
            <person name="Liimatainen K."/>
            <person name="Lipzen A."/>
            <person name="Lukacs Z."/>
            <person name="Mihaltcheva S."/>
            <person name="Morgado L.N."/>
            <person name="Niskanen T."/>
            <person name="Noordeloos M.E."/>
            <person name="Ohm R.A."/>
            <person name="Ortiz-Santana B."/>
            <person name="Ovrebo C."/>
            <person name="Racz N."/>
            <person name="Riley R."/>
            <person name="Savchenko A."/>
            <person name="Shiryaev A."/>
            <person name="Soop K."/>
            <person name="Spirin V."/>
            <person name="Szebenyi C."/>
            <person name="Tomsovsky M."/>
            <person name="Tulloss R.E."/>
            <person name="Uehling J."/>
            <person name="Grigoriev I.V."/>
            <person name="Vagvolgyi C."/>
            <person name="Papp T."/>
            <person name="Martin F.M."/>
            <person name="Miettinen O."/>
            <person name="Hibbett D.S."/>
            <person name="Nagy L.G."/>
        </authorList>
    </citation>
    <scope>NUCLEOTIDE SEQUENCE [LARGE SCALE GENOMIC DNA]</scope>
    <source>
        <strain evidence="9 10">CBS 309.79</strain>
    </source>
</reference>
<evidence type="ECO:0000256" key="1">
    <source>
        <dbReference type="ARBA" id="ARBA00004123"/>
    </source>
</evidence>
<dbReference type="InterPro" id="IPR026003">
    <property type="entry name" value="Cohesin_HEAT"/>
</dbReference>
<dbReference type="SUPFAM" id="SSF48371">
    <property type="entry name" value="ARM repeat"/>
    <property type="match status" value="1"/>
</dbReference>
<dbReference type="InterPro" id="IPR024986">
    <property type="entry name" value="Nipped-B_C"/>
</dbReference>
<dbReference type="PANTHER" id="PTHR21704">
    <property type="entry name" value="NIPPED-B-LIKE PROTEIN DELANGIN SCC2-RELATED"/>
    <property type="match status" value="1"/>
</dbReference>
<dbReference type="InterPro" id="IPR016024">
    <property type="entry name" value="ARM-type_fold"/>
</dbReference>
<dbReference type="Pfam" id="PF12830">
    <property type="entry name" value="Nipped-B_C"/>
    <property type="match status" value="1"/>
</dbReference>
<keyword evidence="10" id="KW-1185">Reference proteome</keyword>
<dbReference type="STRING" id="1884261.A0A5C3Q176"/>
<feature type="region of interest" description="Disordered" evidence="7">
    <location>
        <begin position="516"/>
        <end position="553"/>
    </location>
</feature>
<dbReference type="GO" id="GO:0090694">
    <property type="term" value="C:Scc2-Scc4 cohesin loading complex"/>
    <property type="evidence" value="ECO:0007669"/>
    <property type="project" value="TreeGrafter"/>
</dbReference>
<protein>
    <recommendedName>
        <fullName evidence="6">Sister chromatid cohesion protein</fullName>
    </recommendedName>
</protein>
<sequence length="1939" mass="214039">MDWQQQQQQPRQHVPHDTRQQQHPVARAAQSSHSSLVSYPMASATPTNHVASHLSTMTTTSSIPAFAQQYQHPAYQEPPPYTEFPDPYSSQMSHYTSPIAQYDAIHWQKEAENAVRIMNQPSNHYFPPYQVTSTWPTIRQPSQFQPTPFAQQVFQTGFPYHYAPVNPPRSSTSSLAYALGPPPAPVPRSVPIAPIQSKFVPKTPTESKPFYEDYLNTHASQVPSQSPSLIKSIASSSLQTFPQIRGDSPGALPTQPSSSSLTNTSMQSSPLLDTPRKRKSELQLNSPSIKRVQVAPALRTISSPTRPEFNTPETQRTAFEPGTPTHKLTLGTTYKLAYVAVPPKTWLTPASDKGKGKMRMDVDHTPDFEIDGSADDDDDLSSRVKHGMSLVKSSARKIGDRDDRGPLEKLTSLMDDILEAEDSFSPDDPNTLNNVFFLANPSSPSTPLLLSSQISRLTKLFSTLSRTSSLSKPSSASPKKPRAVEIEAHIISRILRIIERSFKAGEHSDPLKVVAVGLDKTKHPADRDKKKSSTKAQNDNRDHSSSPSAMDLDVGTEFDDLKTQLDAAKDSVIAAEACFTILTSDCLPKELYSEELIVSVLECIQHQLTRIIYPLIESAPTSVSSAVTNSQNILQHLLTNSSTAAHRHTLSEIFQSLLNCIPRITRLLASASITMSDTIVIQAVYISIGPFFVTEQGVGSDTSKGKKDREDVISKTFGKSAMHGLRLDALGLIRTIFARHEEQRSWIIEEILNSLIKLSDLKQKAGQFRLRNGQSIRTVSALLLQLVQTSAHDVRMGAERIRRAGIRAVQTHNSPEGNHAGAFLEAHHLTEIQLYQTALDPATKAAKSIIMFLTARSGKGKVTKNSNEAEYRSIFDSLISDILVVLYWPEWPAANLILGILTRFMISSLDEIKTTAQSDNNAMRSIAIDQLGTVAAKLRQSSLNAQKIGGQATPGLKPLDELVIELRLDDISSLIQREYELAVYLHKQSSEDQAHDSARELTAATWGHDLSAALKVVDSQLATVEDDHEQADTKQQLISIGEALKHALRDVWKDDSGDLFDMGSQQEVAHIDKVAEQLGICQGLRNGFQVILNAIVTTLDAPAIFMRTKALRALGQVVTIDPSALSSPNVRRAIESHLLDNSPAVRDAAVELIGKYMLESKEVADMYFQKIADRVADTGVGVRKRVLKLLKALYTSCCYPQRQIEIATRITQRVSDEDETVKDLAVKTIQELWFEEPSILPMTPSRRKPAVVVKVDRMPLQEKVVVIMGVAASRGAFLTLETLLCRILQNSTSSGAKSVRTQYAAVCEALIEGLVDATDLPGFTVLNSVKVLYLFCSACPDLLSGSELSTLVPYLTNGTTPEDSIITDHLLKVFRTSIPHMAKNVQNFGLEIQSTLQSMVIKPTLGFGVLQESIACLCCVVKHITHEAHLLVSLMKSCNSLFILATMLHHSNPLCVLGHLQIMSKKESIGTQELKSSQILLFIVALLAHHFDFESLRSNDTAPQLKHDLDQISLNSVMNHVYMLLLNLHHKVQEEWYQARILHCLGFLFQAQPTLMTLDTSATIMDSIFQSDNEQSQSTLLKIIQDFLISEATKHSEHTRAQAHGKGMAIGSNKLNMDELIGNTEGFADSGVASAIIQRYSSHLHKSALAKNPLLQTPAIDILCFTVRQGLSHPLESLSVVVALETDPNPAISARANALHSFLHGKHASILANRTLHCATGAFEYQQSLIGPCPTGLRKDQPPIAHLHYWYTLVRDKRSAKLEFLRALCRIFDVPVNLEIIEKTLALARYIAENLSAFEYKTLEEPLHVIMQLTSVLSTAGTQIASSLASSQHNSNPLQYDCAKLVALAVDLKTFLKYTYGLSEEKCSSFTSSKKSSAGDKPALRRSTTPISWARVDELTSMSGVGQQDKEGFVTKFLDMWNEDGMQPEPLDLEYEPLV</sequence>
<keyword evidence="4 6" id="KW-0539">Nucleus</keyword>
<name>A0A5C3Q176_9AGAR</name>
<evidence type="ECO:0000313" key="9">
    <source>
        <dbReference type="EMBL" id="TFK95742.1"/>
    </source>
</evidence>
<comment type="similarity">
    <text evidence="2 6">Belongs to the SCC2/Nipped-B family.</text>
</comment>
<dbReference type="GO" id="GO:1990414">
    <property type="term" value="P:replication-born double-strand break repair via sister chromatid exchange"/>
    <property type="evidence" value="ECO:0007669"/>
    <property type="project" value="TreeGrafter"/>
</dbReference>
<evidence type="ECO:0000256" key="4">
    <source>
        <dbReference type="ARBA" id="ARBA00023242"/>
    </source>
</evidence>
<evidence type="ECO:0000259" key="8">
    <source>
        <dbReference type="Pfam" id="PF12830"/>
    </source>
</evidence>
<dbReference type="GO" id="GO:0003682">
    <property type="term" value="F:chromatin binding"/>
    <property type="evidence" value="ECO:0007669"/>
    <property type="project" value="TreeGrafter"/>
</dbReference>
<evidence type="ECO:0000256" key="5">
    <source>
        <dbReference type="ARBA" id="ARBA00023306"/>
    </source>
</evidence>
<feature type="compositionally biased region" description="Basic and acidic residues" evidence="7">
    <location>
        <begin position="519"/>
        <end position="531"/>
    </location>
</feature>
<evidence type="ECO:0000256" key="6">
    <source>
        <dbReference type="RuleBase" id="RU364107"/>
    </source>
</evidence>